<dbReference type="AlphaFoldDB" id="A0A2T7NEV7"/>
<dbReference type="GO" id="GO:0005634">
    <property type="term" value="C:nucleus"/>
    <property type="evidence" value="ECO:0007669"/>
    <property type="project" value="TreeGrafter"/>
</dbReference>
<dbReference type="Pfam" id="PF21227">
    <property type="entry name" value="Myb_DNA-binding_7"/>
    <property type="match status" value="1"/>
</dbReference>
<reference evidence="4 5" key="1">
    <citation type="submission" date="2018-04" db="EMBL/GenBank/DDBJ databases">
        <title>The genome of golden apple snail Pomacea canaliculata provides insight into stress tolerance and invasive adaptation.</title>
        <authorList>
            <person name="Liu C."/>
            <person name="Liu B."/>
            <person name="Ren Y."/>
            <person name="Zhang Y."/>
            <person name="Wang H."/>
            <person name="Li S."/>
            <person name="Jiang F."/>
            <person name="Yin L."/>
            <person name="Zhang G."/>
            <person name="Qian W."/>
            <person name="Fan W."/>
        </authorList>
    </citation>
    <scope>NUCLEOTIDE SEQUENCE [LARGE SCALE GENOMIC DNA]</scope>
    <source>
        <strain evidence="4">SZHN2017</strain>
        <tissue evidence="4">Muscle</tissue>
    </source>
</reference>
<dbReference type="GO" id="GO:0003712">
    <property type="term" value="F:transcription coregulator activity"/>
    <property type="evidence" value="ECO:0007669"/>
    <property type="project" value="TreeGrafter"/>
</dbReference>
<dbReference type="InterPro" id="IPR009057">
    <property type="entry name" value="Homeodomain-like_sf"/>
</dbReference>
<proteinExistence type="predicted"/>
<comment type="caution">
    <text evidence="4">The sequence shown here is derived from an EMBL/GenBank/DDBJ whole genome shotgun (WGS) entry which is preliminary data.</text>
</comment>
<evidence type="ECO:0008006" key="6">
    <source>
        <dbReference type="Google" id="ProtNLM"/>
    </source>
</evidence>
<keyword evidence="3" id="KW-0539">Nucleus</keyword>
<dbReference type="InterPro" id="IPR052435">
    <property type="entry name" value="YY1-Transcr_Regul"/>
</dbReference>
<evidence type="ECO:0000256" key="2">
    <source>
        <dbReference type="ARBA" id="ARBA00023163"/>
    </source>
</evidence>
<keyword evidence="5" id="KW-1185">Reference proteome</keyword>
<evidence type="ECO:0000313" key="4">
    <source>
        <dbReference type="EMBL" id="PVD19717.1"/>
    </source>
</evidence>
<name>A0A2T7NEV7_POMCA</name>
<dbReference type="EMBL" id="PZQS01000013">
    <property type="protein sequence ID" value="PVD19717.1"/>
    <property type="molecule type" value="Genomic_DNA"/>
</dbReference>
<keyword evidence="1" id="KW-0805">Transcription regulation</keyword>
<sequence length="170" mass="18886">MRSELPHLLTSPNMLGLTETTVHQQYQGDLTQNSLSLSSLLTDDSNTCSDLLAKAMKFAHIRQDSTQYVPCNVPDDQISASVGDASVPHSSHEVTGAVNHGVDTKWSREADRLILETVKQQGPASETYEWLARQLGIWTSEQVSDRFDHLMQLFSEGQETDEEDLEPSPS</sequence>
<protein>
    <recommendedName>
        <fullName evidence="6">Myb-like domain-containing protein</fullName>
    </recommendedName>
</protein>
<dbReference type="PANTHER" id="PTHR16088">
    <property type="entry name" value="YY1 ASSOCIATED PROTEIN-RELATED"/>
    <property type="match status" value="1"/>
</dbReference>
<evidence type="ECO:0000313" key="5">
    <source>
        <dbReference type="Proteomes" id="UP000245119"/>
    </source>
</evidence>
<dbReference type="SUPFAM" id="SSF46689">
    <property type="entry name" value="Homeodomain-like"/>
    <property type="match status" value="1"/>
</dbReference>
<dbReference type="STRING" id="400727.A0A2T7NEV7"/>
<dbReference type="Proteomes" id="UP000245119">
    <property type="component" value="Linkage Group LG13"/>
</dbReference>
<accession>A0A2T7NEV7</accession>
<gene>
    <name evidence="4" type="ORF">C0Q70_20208</name>
</gene>
<evidence type="ECO:0000256" key="1">
    <source>
        <dbReference type="ARBA" id="ARBA00023015"/>
    </source>
</evidence>
<organism evidence="4 5">
    <name type="scientific">Pomacea canaliculata</name>
    <name type="common">Golden apple snail</name>
    <dbReference type="NCBI Taxonomy" id="400727"/>
    <lineage>
        <taxon>Eukaryota</taxon>
        <taxon>Metazoa</taxon>
        <taxon>Spiralia</taxon>
        <taxon>Lophotrochozoa</taxon>
        <taxon>Mollusca</taxon>
        <taxon>Gastropoda</taxon>
        <taxon>Caenogastropoda</taxon>
        <taxon>Architaenioglossa</taxon>
        <taxon>Ampullarioidea</taxon>
        <taxon>Ampullariidae</taxon>
        <taxon>Pomacea</taxon>
    </lineage>
</organism>
<dbReference type="PANTHER" id="PTHR16088:SF3">
    <property type="entry name" value="GON-4-LIKE PROTEIN"/>
    <property type="match status" value="1"/>
</dbReference>
<evidence type="ECO:0000256" key="3">
    <source>
        <dbReference type="ARBA" id="ARBA00023242"/>
    </source>
</evidence>
<dbReference type="Gene3D" id="1.10.10.60">
    <property type="entry name" value="Homeodomain-like"/>
    <property type="match status" value="1"/>
</dbReference>
<dbReference type="GO" id="GO:0006355">
    <property type="term" value="P:regulation of DNA-templated transcription"/>
    <property type="evidence" value="ECO:0007669"/>
    <property type="project" value="TreeGrafter"/>
</dbReference>
<keyword evidence="2" id="KW-0804">Transcription</keyword>